<gene>
    <name evidence="8" type="ORF">FOZ61_000027</name>
</gene>
<reference evidence="8 9" key="1">
    <citation type="submission" date="2020-04" db="EMBL/GenBank/DDBJ databases">
        <title>Perkinsus olseni comparative genomics.</title>
        <authorList>
            <person name="Bogema D.R."/>
        </authorList>
    </citation>
    <scope>NUCLEOTIDE SEQUENCE [LARGE SCALE GENOMIC DNA]</scope>
    <source>
        <strain evidence="8">ATCC PRA-179</strain>
    </source>
</reference>
<accession>A0A7J6MIE2</accession>
<feature type="transmembrane region" description="Helical" evidence="6">
    <location>
        <begin position="114"/>
        <end position="137"/>
    </location>
</feature>
<keyword evidence="6" id="KW-0472">Membrane</keyword>
<feature type="region of interest" description="Disordered" evidence="5">
    <location>
        <begin position="431"/>
        <end position="456"/>
    </location>
</feature>
<evidence type="ECO:0000256" key="5">
    <source>
        <dbReference type="SAM" id="MobiDB-lite"/>
    </source>
</evidence>
<evidence type="ECO:0000256" key="1">
    <source>
        <dbReference type="ARBA" id="ARBA00022723"/>
    </source>
</evidence>
<feature type="compositionally biased region" description="Acidic residues" evidence="5">
    <location>
        <begin position="431"/>
        <end position="443"/>
    </location>
</feature>
<keyword evidence="2 4" id="KW-0863">Zinc-finger</keyword>
<sequence length="456" mass="51353">MNLSLSLDRAALWHIDTLQRVMPFIERDIPLVPEALEHIASELRSTCERRAVILYRALSWLLPPFLIVLYCFANCDASVFVLVFVRPLLDGWLAPYIGRVPQKPGQSALSAQELVLFGVGLHVIQLIYLCHTVAILSSPYGFCSNIFLFLVTGFTSYSYWVTIILCIVKNAIISMVSITQIAVLDTIHQEYISAYWCSCAIVLAVLTPVHLETVARIVAEREADSYKSHMHDLLRASFDATIWVDNDLRVVGDSDPRLDYVFLTPMRDKSLLDFVEDETERERFELYAAKSRASRSTTLFHATFRTAAEEGCRHFDADVYMTSKYSLWLQAGQQHLIGLRLRDNRSEPGSPKQSNGCSFLTDISGQWECPECRCVNFDNADTCILCERPRGQLLGSVDGCSSVVGRSHHVSRHAASSTKSFIFDTIYEDDESEADGDEEDMVDVADKPAGIRQRNP</sequence>
<dbReference type="EMBL" id="JABAHT010000001">
    <property type="protein sequence ID" value="KAF4671402.1"/>
    <property type="molecule type" value="Genomic_DNA"/>
</dbReference>
<dbReference type="PROSITE" id="PS01358">
    <property type="entry name" value="ZF_RANBP2_1"/>
    <property type="match status" value="1"/>
</dbReference>
<proteinExistence type="predicted"/>
<comment type="caution">
    <text evidence="8">The sequence shown here is derived from an EMBL/GenBank/DDBJ whole genome shotgun (WGS) entry which is preliminary data.</text>
</comment>
<keyword evidence="1" id="KW-0479">Metal-binding</keyword>
<keyword evidence="6" id="KW-1133">Transmembrane helix</keyword>
<organism evidence="8 9">
    <name type="scientific">Perkinsus olseni</name>
    <name type="common">Perkinsus atlanticus</name>
    <dbReference type="NCBI Taxonomy" id="32597"/>
    <lineage>
        <taxon>Eukaryota</taxon>
        <taxon>Sar</taxon>
        <taxon>Alveolata</taxon>
        <taxon>Perkinsozoa</taxon>
        <taxon>Perkinsea</taxon>
        <taxon>Perkinsida</taxon>
        <taxon>Perkinsidae</taxon>
        <taxon>Perkinsus</taxon>
    </lineage>
</organism>
<evidence type="ECO:0000313" key="9">
    <source>
        <dbReference type="Proteomes" id="UP000570595"/>
    </source>
</evidence>
<feature type="transmembrane region" description="Helical" evidence="6">
    <location>
        <begin position="157"/>
        <end position="179"/>
    </location>
</feature>
<evidence type="ECO:0000313" key="8">
    <source>
        <dbReference type="EMBL" id="KAF4671402.1"/>
    </source>
</evidence>
<dbReference type="OrthoDB" id="419681at2759"/>
<protein>
    <recommendedName>
        <fullName evidence="7">RanBP2-type domain-containing protein</fullName>
    </recommendedName>
</protein>
<dbReference type="GO" id="GO:0008270">
    <property type="term" value="F:zinc ion binding"/>
    <property type="evidence" value="ECO:0007669"/>
    <property type="project" value="UniProtKB-KW"/>
</dbReference>
<evidence type="ECO:0000256" key="6">
    <source>
        <dbReference type="SAM" id="Phobius"/>
    </source>
</evidence>
<keyword evidence="3" id="KW-0862">Zinc</keyword>
<feature type="transmembrane region" description="Helical" evidence="6">
    <location>
        <begin position="53"/>
        <end position="73"/>
    </location>
</feature>
<evidence type="ECO:0000256" key="2">
    <source>
        <dbReference type="ARBA" id="ARBA00022771"/>
    </source>
</evidence>
<keyword evidence="6" id="KW-0812">Transmembrane</keyword>
<feature type="domain" description="RanBP2-type" evidence="7">
    <location>
        <begin position="363"/>
        <end position="392"/>
    </location>
</feature>
<feature type="transmembrane region" description="Helical" evidence="6">
    <location>
        <begin position="79"/>
        <end position="98"/>
    </location>
</feature>
<dbReference type="AlphaFoldDB" id="A0A7J6MIE2"/>
<dbReference type="SMART" id="SM00547">
    <property type="entry name" value="ZnF_RBZ"/>
    <property type="match status" value="1"/>
</dbReference>
<dbReference type="Gene3D" id="4.10.1060.10">
    <property type="entry name" value="Zinc finger, RanBP2-type"/>
    <property type="match status" value="1"/>
</dbReference>
<evidence type="ECO:0000256" key="4">
    <source>
        <dbReference type="PROSITE-ProRule" id="PRU00322"/>
    </source>
</evidence>
<dbReference type="Proteomes" id="UP000570595">
    <property type="component" value="Unassembled WGS sequence"/>
</dbReference>
<dbReference type="InterPro" id="IPR001876">
    <property type="entry name" value="Znf_RanBP2"/>
</dbReference>
<dbReference type="PROSITE" id="PS50199">
    <property type="entry name" value="ZF_RANBP2_2"/>
    <property type="match status" value="1"/>
</dbReference>
<evidence type="ECO:0000256" key="3">
    <source>
        <dbReference type="ARBA" id="ARBA00022833"/>
    </source>
</evidence>
<evidence type="ECO:0000259" key="7">
    <source>
        <dbReference type="PROSITE" id="PS50199"/>
    </source>
</evidence>
<feature type="transmembrane region" description="Helical" evidence="6">
    <location>
        <begin position="191"/>
        <end position="211"/>
    </location>
</feature>
<name>A0A7J6MIE2_PEROL</name>